<sequence length="95" mass="11080">MEIGGIFLKIIEFPKNKTVKYKIKKYKLEIAIMILEALPNCDFAIIVNPKDVEEIFDLPKNKEIENFIITTDMNKAKKLEIKNPCYYKITGAEIR</sequence>
<dbReference type="Proteomes" id="UP000473885">
    <property type="component" value="Unassembled WGS sequence"/>
</dbReference>
<reference evidence="1 2" key="1">
    <citation type="submission" date="2019-04" db="EMBL/GenBank/DDBJ databases">
        <title>Genome sequencing of Clostridium botulinum Groups I-IV and Clostridium butyricum.</title>
        <authorList>
            <person name="Brunt J."/>
            <person name="Van Vliet A.H.M."/>
            <person name="Stringer S.C."/>
            <person name="Carter A.T."/>
            <person name="Peck M.W."/>
        </authorList>
    </citation>
    <scope>NUCLEOTIDE SEQUENCE [LARGE SCALE GENOMIC DNA]</scope>
    <source>
        <strain evidence="1 2">IFR 18/094</strain>
    </source>
</reference>
<protein>
    <submittedName>
        <fullName evidence="1">Uncharacterized protein</fullName>
    </submittedName>
</protein>
<comment type="caution">
    <text evidence="1">The sequence shown here is derived from an EMBL/GenBank/DDBJ whole genome shotgun (WGS) entry which is preliminary data.</text>
</comment>
<evidence type="ECO:0000313" key="1">
    <source>
        <dbReference type="EMBL" id="NEZ47821.1"/>
    </source>
</evidence>
<proteinExistence type="predicted"/>
<keyword evidence="2" id="KW-1185">Reference proteome</keyword>
<accession>A0A6M0RBZ1</accession>
<gene>
    <name evidence="1" type="ORF">FDF74_11575</name>
</gene>
<dbReference type="AlphaFoldDB" id="A0A6M0RBZ1"/>
<name>A0A6M0RBZ1_9CLOT</name>
<dbReference type="EMBL" id="SXDP01000013">
    <property type="protein sequence ID" value="NEZ47821.1"/>
    <property type="molecule type" value="Genomic_DNA"/>
</dbReference>
<evidence type="ECO:0000313" key="2">
    <source>
        <dbReference type="Proteomes" id="UP000473885"/>
    </source>
</evidence>
<organism evidence="1 2">
    <name type="scientific">Clostridium niameyense</name>
    <dbReference type="NCBI Taxonomy" id="1622073"/>
    <lineage>
        <taxon>Bacteria</taxon>
        <taxon>Bacillati</taxon>
        <taxon>Bacillota</taxon>
        <taxon>Clostridia</taxon>
        <taxon>Eubacteriales</taxon>
        <taxon>Clostridiaceae</taxon>
        <taxon>Clostridium</taxon>
    </lineage>
</organism>